<name>A0A6A5TEX2_9PLEO</name>
<keyword evidence="3" id="KW-1185">Reference proteome</keyword>
<evidence type="ECO:0000256" key="1">
    <source>
        <dbReference type="SAM" id="SignalP"/>
    </source>
</evidence>
<feature type="chain" id="PRO_5025355778" evidence="1">
    <location>
        <begin position="18"/>
        <end position="117"/>
    </location>
</feature>
<evidence type="ECO:0000313" key="2">
    <source>
        <dbReference type="EMBL" id="KAF1947437.1"/>
    </source>
</evidence>
<gene>
    <name evidence="2" type="ORF">EJ02DRAFT_449612</name>
</gene>
<sequence>MHIYPLLALLAPAAVRAAGCYSETGPGWGSFRQLANNDADAVCGSSEVSGNFNGNTKYACRYLGNNIKAEFWVTGTGYLSAQDCAFGLKEEINGCGWGGENFHGDFYYRSDANAGGC</sequence>
<dbReference type="AlphaFoldDB" id="A0A6A5TEX2"/>
<evidence type="ECO:0000313" key="3">
    <source>
        <dbReference type="Proteomes" id="UP000800038"/>
    </source>
</evidence>
<keyword evidence="1" id="KW-0732">Signal</keyword>
<feature type="signal peptide" evidence="1">
    <location>
        <begin position="1"/>
        <end position="17"/>
    </location>
</feature>
<dbReference type="Proteomes" id="UP000800038">
    <property type="component" value="Unassembled WGS sequence"/>
</dbReference>
<reference evidence="2" key="1">
    <citation type="journal article" date="2020" name="Stud. Mycol.">
        <title>101 Dothideomycetes genomes: a test case for predicting lifestyles and emergence of pathogens.</title>
        <authorList>
            <person name="Haridas S."/>
            <person name="Albert R."/>
            <person name="Binder M."/>
            <person name="Bloem J."/>
            <person name="Labutti K."/>
            <person name="Salamov A."/>
            <person name="Andreopoulos B."/>
            <person name="Baker S."/>
            <person name="Barry K."/>
            <person name="Bills G."/>
            <person name="Bluhm B."/>
            <person name="Cannon C."/>
            <person name="Castanera R."/>
            <person name="Culley D."/>
            <person name="Daum C."/>
            <person name="Ezra D."/>
            <person name="Gonzalez J."/>
            <person name="Henrissat B."/>
            <person name="Kuo A."/>
            <person name="Liang C."/>
            <person name="Lipzen A."/>
            <person name="Lutzoni F."/>
            <person name="Magnuson J."/>
            <person name="Mondo S."/>
            <person name="Nolan M."/>
            <person name="Ohm R."/>
            <person name="Pangilinan J."/>
            <person name="Park H.-J."/>
            <person name="Ramirez L."/>
            <person name="Alfaro M."/>
            <person name="Sun H."/>
            <person name="Tritt A."/>
            <person name="Yoshinaga Y."/>
            <person name="Zwiers L.-H."/>
            <person name="Turgeon B."/>
            <person name="Goodwin S."/>
            <person name="Spatafora J."/>
            <person name="Crous P."/>
            <person name="Grigoriev I."/>
        </authorList>
    </citation>
    <scope>NUCLEOTIDE SEQUENCE</scope>
    <source>
        <strain evidence="2">CBS 161.51</strain>
    </source>
</reference>
<organism evidence="2 3">
    <name type="scientific">Clathrospora elynae</name>
    <dbReference type="NCBI Taxonomy" id="706981"/>
    <lineage>
        <taxon>Eukaryota</taxon>
        <taxon>Fungi</taxon>
        <taxon>Dikarya</taxon>
        <taxon>Ascomycota</taxon>
        <taxon>Pezizomycotina</taxon>
        <taxon>Dothideomycetes</taxon>
        <taxon>Pleosporomycetidae</taxon>
        <taxon>Pleosporales</taxon>
        <taxon>Diademaceae</taxon>
        <taxon>Clathrospora</taxon>
    </lineage>
</organism>
<protein>
    <submittedName>
        <fullName evidence="2">Uncharacterized protein</fullName>
    </submittedName>
</protein>
<proteinExistence type="predicted"/>
<dbReference type="OrthoDB" id="3770800at2759"/>
<accession>A0A6A5TEX2</accession>
<dbReference type="EMBL" id="ML975998">
    <property type="protein sequence ID" value="KAF1947437.1"/>
    <property type="molecule type" value="Genomic_DNA"/>
</dbReference>